<dbReference type="Pfam" id="PF06335">
    <property type="entry name" value="DUF1054"/>
    <property type="match status" value="1"/>
</dbReference>
<reference evidence="2 3" key="1">
    <citation type="journal article" date="2015" name="Genome Announc.">
        <title>Expanding the biotechnology potential of lactobacilli through comparative genomics of 213 strains and associated genera.</title>
        <authorList>
            <person name="Sun Z."/>
            <person name="Harris H.M."/>
            <person name="McCann A."/>
            <person name="Guo C."/>
            <person name="Argimon S."/>
            <person name="Zhang W."/>
            <person name="Yang X."/>
            <person name="Jeffery I.B."/>
            <person name="Cooney J.C."/>
            <person name="Kagawa T.F."/>
            <person name="Liu W."/>
            <person name="Song Y."/>
            <person name="Salvetti E."/>
            <person name="Wrobel A."/>
            <person name="Rasinkangas P."/>
            <person name="Parkhill J."/>
            <person name="Rea M.C."/>
            <person name="O'Sullivan O."/>
            <person name="Ritari J."/>
            <person name="Douillard F.P."/>
            <person name="Paul Ross R."/>
            <person name="Yang R."/>
            <person name="Briner A.E."/>
            <person name="Felis G.E."/>
            <person name="de Vos W.M."/>
            <person name="Barrangou R."/>
            <person name="Klaenhammer T.R."/>
            <person name="Caufield P.W."/>
            <person name="Cui Y."/>
            <person name="Zhang H."/>
            <person name="O'Toole P.W."/>
        </authorList>
    </citation>
    <scope>NUCLEOTIDE SEQUENCE [LARGE SCALE GENOMIC DNA]</scope>
    <source>
        <strain evidence="2 3">DSM 15638</strain>
    </source>
</reference>
<dbReference type="Proteomes" id="UP000051450">
    <property type="component" value="Unassembled WGS sequence"/>
</dbReference>
<comment type="similarity">
    <text evidence="1">Belongs to the UPF0637 family.</text>
</comment>
<dbReference type="PIRSF" id="PIRSF021332">
    <property type="entry name" value="DUF1054"/>
    <property type="match status" value="1"/>
</dbReference>
<sequence length="214" mass="24975">MFGTKGENEMFIKDDFLIFKDQTLDGRLEKIKAIIDPKFETMGTELIPFLNKQLDSEMYLHIAKHARRSKNPPPDTWMAFSGNKRGYKMMPHFEIGYWDDRLFIWLSALADIKDKSAYGNNVVESVKMIQELDSSFVRSVDHTNKEATVAANMITQADGQKWSQVQTRELLIGQNLDVTDKFFELDKDEQLNYLRQTLIPLIEIYKIWTKKTSH</sequence>
<evidence type="ECO:0000313" key="2">
    <source>
        <dbReference type="EMBL" id="KRK46271.1"/>
    </source>
</evidence>
<dbReference type="HAMAP" id="MF_01851">
    <property type="entry name" value="UPF0637"/>
    <property type="match status" value="1"/>
</dbReference>
<evidence type="ECO:0000313" key="3">
    <source>
        <dbReference type="Proteomes" id="UP000051450"/>
    </source>
</evidence>
<keyword evidence="3" id="KW-1185">Reference proteome</keyword>
<evidence type="ECO:0000256" key="1">
    <source>
        <dbReference type="HAMAP-Rule" id="MF_01851"/>
    </source>
</evidence>
<dbReference type="SUPFAM" id="SSF142913">
    <property type="entry name" value="YktB/PF0168-like"/>
    <property type="match status" value="1"/>
</dbReference>
<dbReference type="OrthoDB" id="9812818at2"/>
<name>A0A0R1HIW2_9LACO</name>
<dbReference type="STRING" id="1423719.FC66_GL000774"/>
<dbReference type="Gene3D" id="3.30.930.20">
    <property type="entry name" value="Protein of unknown function DUF1054"/>
    <property type="match status" value="1"/>
</dbReference>
<dbReference type="InterPro" id="IPR009403">
    <property type="entry name" value="UPF0637"/>
</dbReference>
<proteinExistence type="inferred from homology"/>
<protein>
    <recommendedName>
        <fullName evidence="1">UPF0637 protein FC66_GL000774</fullName>
    </recommendedName>
</protein>
<organism evidence="2 3">
    <name type="scientific">Dellaglioa algida DSM 15638</name>
    <dbReference type="NCBI Taxonomy" id="1423719"/>
    <lineage>
        <taxon>Bacteria</taxon>
        <taxon>Bacillati</taxon>
        <taxon>Bacillota</taxon>
        <taxon>Bacilli</taxon>
        <taxon>Lactobacillales</taxon>
        <taxon>Lactobacillaceae</taxon>
        <taxon>Dellaglioa</taxon>
    </lineage>
</organism>
<dbReference type="InterPro" id="IPR053707">
    <property type="entry name" value="UPF0637_domain_sf"/>
</dbReference>
<dbReference type="AlphaFoldDB" id="A0A0R1HIW2"/>
<gene>
    <name evidence="2" type="ORF">FC66_GL000774</name>
</gene>
<accession>A0A0R1HIW2</accession>
<comment type="caution">
    <text evidence="2">The sequence shown here is derived from an EMBL/GenBank/DDBJ whole genome shotgun (WGS) entry which is preliminary data.</text>
</comment>
<dbReference type="PATRIC" id="fig|1423719.4.peg.785"/>
<dbReference type="EMBL" id="AZDI01000002">
    <property type="protein sequence ID" value="KRK46271.1"/>
    <property type="molecule type" value="Genomic_DNA"/>
</dbReference>